<dbReference type="SUPFAM" id="SSF160148">
    <property type="entry name" value="CPE0013-like"/>
    <property type="match status" value="1"/>
</dbReference>
<keyword evidence="3" id="KW-1185">Reference proteome</keyword>
<dbReference type="PANTHER" id="PTHR39450">
    <property type="entry name" value="MOLYBDOPTERIN OXIDOREDUCTASE, 4FE-4S CLUSTER-BINDING SUBUNIT"/>
    <property type="match status" value="1"/>
</dbReference>
<dbReference type="Pfam" id="PF07892">
    <property type="entry name" value="DUF1667"/>
    <property type="match status" value="1"/>
</dbReference>
<sequence length="118" mass="12892">MKKQFTCINCPMGCQIVVTMDGEEITSIEGNNCKRGENYVRDEVKDPKRMVCSTVKVDGGKTYSVPVKTETAIPKGLIFDCMKEINNAEIKAPVHIGDVVIANVLDTGVNIVATDERA</sequence>
<gene>
    <name evidence="1" type="ORF">CYJ34_05345</name>
    <name evidence="2" type="ORF">NCTC9810_00135</name>
</gene>
<reference evidence="1 3" key="1">
    <citation type="submission" date="2017-12" db="EMBL/GenBank/DDBJ databases">
        <title>Phylogenetic diversity of female urinary microbiome.</title>
        <authorList>
            <person name="Thomas-White K."/>
            <person name="Wolfe A.J."/>
        </authorList>
    </citation>
    <scope>NUCLEOTIDE SEQUENCE [LARGE SCALE GENOMIC DNA]</scope>
    <source>
        <strain evidence="1 3">UMB0119</strain>
    </source>
</reference>
<evidence type="ECO:0000313" key="1">
    <source>
        <dbReference type="EMBL" id="PKZ16623.1"/>
    </source>
</evidence>
<dbReference type="EMBL" id="UFTA01000002">
    <property type="protein sequence ID" value="SUU91838.1"/>
    <property type="molecule type" value="Genomic_DNA"/>
</dbReference>
<evidence type="ECO:0000313" key="3">
    <source>
        <dbReference type="Proteomes" id="UP000234335"/>
    </source>
</evidence>
<dbReference type="OrthoDB" id="9811531at2"/>
<dbReference type="Proteomes" id="UP000255124">
    <property type="component" value="Unassembled WGS sequence"/>
</dbReference>
<evidence type="ECO:0000313" key="2">
    <source>
        <dbReference type="EMBL" id="SUU91838.1"/>
    </source>
</evidence>
<dbReference type="EMBL" id="PKGS01000003">
    <property type="protein sequence ID" value="PKZ16623.1"/>
    <property type="molecule type" value="Genomic_DNA"/>
</dbReference>
<accession>A0A2I1M908</accession>
<reference evidence="2 4" key="2">
    <citation type="submission" date="2018-06" db="EMBL/GenBank/DDBJ databases">
        <authorList>
            <consortium name="Pathogen Informatics"/>
            <person name="Doyle S."/>
        </authorList>
    </citation>
    <scope>NUCLEOTIDE SEQUENCE [LARGE SCALE GENOMIC DNA]</scope>
    <source>
        <strain evidence="2 4">NCTC9810</strain>
    </source>
</reference>
<proteinExistence type="predicted"/>
<dbReference type="SUPFAM" id="SSF53706">
    <property type="entry name" value="Formate dehydrogenase/DMSO reductase, domains 1-3"/>
    <property type="match status" value="1"/>
</dbReference>
<organism evidence="1 3">
    <name type="scientific">Anaerococcus octavius</name>
    <dbReference type="NCBI Taxonomy" id="54007"/>
    <lineage>
        <taxon>Bacteria</taxon>
        <taxon>Bacillati</taxon>
        <taxon>Bacillota</taxon>
        <taxon>Tissierellia</taxon>
        <taxon>Tissierellales</taxon>
        <taxon>Peptoniphilaceae</taxon>
        <taxon>Anaerococcus</taxon>
    </lineage>
</organism>
<protein>
    <submittedName>
        <fullName evidence="1">NAD(FAD)-dependent dehydrogenase</fullName>
    </submittedName>
    <submittedName>
        <fullName evidence="2">Uncharacterized protein with conserved CXXC pairs</fullName>
    </submittedName>
</protein>
<dbReference type="RefSeq" id="WP_101540284.1">
    <property type="nucleotide sequence ID" value="NZ_CALTZC010000020.1"/>
</dbReference>
<name>A0A2I1M908_9FIRM</name>
<evidence type="ECO:0000313" key="4">
    <source>
        <dbReference type="Proteomes" id="UP000255124"/>
    </source>
</evidence>
<dbReference type="InterPro" id="IPR036593">
    <property type="entry name" value="CPE0013-like_sf"/>
</dbReference>
<dbReference type="AlphaFoldDB" id="A0A2I1M908"/>
<dbReference type="Proteomes" id="UP000234335">
    <property type="component" value="Unassembled WGS sequence"/>
</dbReference>
<dbReference type="InterPro" id="IPR012460">
    <property type="entry name" value="DUF1667"/>
</dbReference>
<dbReference type="PANTHER" id="PTHR39450:SF1">
    <property type="entry name" value="DUF1667 DOMAIN-CONTAINING PROTEIN"/>
    <property type="match status" value="1"/>
</dbReference>
<dbReference type="Gene3D" id="3.10.530.10">
    <property type="entry name" value="CPE0013-like"/>
    <property type="match status" value="1"/>
</dbReference>